<dbReference type="CDD" id="cd12362">
    <property type="entry name" value="RRM3_CELF1-6"/>
    <property type="match status" value="1"/>
</dbReference>
<dbReference type="FunFam" id="3.30.70.330:FF:000383">
    <property type="entry name" value="Sex lethal, isoform D"/>
    <property type="match status" value="1"/>
</dbReference>
<keyword evidence="1" id="KW-0677">Repeat</keyword>
<reference evidence="6 7" key="1">
    <citation type="submission" date="2024-10" db="EMBL/GenBank/DDBJ databases">
        <title>Updated reference genomes for cyclostephanoid diatoms.</title>
        <authorList>
            <person name="Roberts W.R."/>
            <person name="Alverson A.J."/>
        </authorList>
    </citation>
    <scope>NUCLEOTIDE SEQUENCE [LARGE SCALE GENOMIC DNA]</scope>
    <source>
        <strain evidence="6 7">AJA010-31</strain>
    </source>
</reference>
<dbReference type="Pfam" id="PF00076">
    <property type="entry name" value="RRM_1"/>
    <property type="match status" value="3"/>
</dbReference>
<gene>
    <name evidence="6" type="ORF">ACHAWO_011373</name>
</gene>
<dbReference type="AlphaFoldDB" id="A0ABD3N316"/>
<evidence type="ECO:0000259" key="5">
    <source>
        <dbReference type="PROSITE" id="PS50102"/>
    </source>
</evidence>
<dbReference type="GO" id="GO:0005737">
    <property type="term" value="C:cytoplasm"/>
    <property type="evidence" value="ECO:0007669"/>
    <property type="project" value="UniProtKB-ARBA"/>
</dbReference>
<organism evidence="6 7">
    <name type="scientific">Cyclotella atomus</name>
    <dbReference type="NCBI Taxonomy" id="382360"/>
    <lineage>
        <taxon>Eukaryota</taxon>
        <taxon>Sar</taxon>
        <taxon>Stramenopiles</taxon>
        <taxon>Ochrophyta</taxon>
        <taxon>Bacillariophyta</taxon>
        <taxon>Coscinodiscophyceae</taxon>
        <taxon>Thalassiosirophycidae</taxon>
        <taxon>Stephanodiscales</taxon>
        <taxon>Stephanodiscaceae</taxon>
        <taxon>Cyclotella</taxon>
    </lineage>
</organism>
<keyword evidence="2 3" id="KW-0694">RNA-binding</keyword>
<feature type="region of interest" description="Disordered" evidence="4">
    <location>
        <begin position="385"/>
        <end position="417"/>
    </location>
</feature>
<dbReference type="GO" id="GO:0009967">
    <property type="term" value="P:positive regulation of signal transduction"/>
    <property type="evidence" value="ECO:0007669"/>
    <property type="project" value="UniProtKB-ARBA"/>
</dbReference>
<evidence type="ECO:0000313" key="7">
    <source>
        <dbReference type="Proteomes" id="UP001530400"/>
    </source>
</evidence>
<dbReference type="SUPFAM" id="SSF54928">
    <property type="entry name" value="RNA-binding domain, RBD"/>
    <property type="match status" value="2"/>
</dbReference>
<feature type="domain" description="RRM" evidence="5">
    <location>
        <begin position="420"/>
        <end position="498"/>
    </location>
</feature>
<dbReference type="PROSITE" id="PS50102">
    <property type="entry name" value="RRM"/>
    <property type="match status" value="3"/>
</dbReference>
<feature type="region of interest" description="Disordered" evidence="4">
    <location>
        <begin position="531"/>
        <end position="553"/>
    </location>
</feature>
<dbReference type="PANTHER" id="PTHR48027">
    <property type="entry name" value="HETEROGENEOUS NUCLEAR RIBONUCLEOPROTEIN 87F-RELATED"/>
    <property type="match status" value="1"/>
</dbReference>
<protein>
    <recommendedName>
        <fullName evidence="5">RRM domain-containing protein</fullName>
    </recommendedName>
</protein>
<feature type="domain" description="RRM" evidence="5">
    <location>
        <begin position="72"/>
        <end position="153"/>
    </location>
</feature>
<evidence type="ECO:0000256" key="4">
    <source>
        <dbReference type="SAM" id="MobiDB-lite"/>
    </source>
</evidence>
<dbReference type="GO" id="GO:0010629">
    <property type="term" value="P:negative regulation of gene expression"/>
    <property type="evidence" value="ECO:0007669"/>
    <property type="project" value="UniProtKB-ARBA"/>
</dbReference>
<dbReference type="InterPro" id="IPR035979">
    <property type="entry name" value="RBD_domain_sf"/>
</dbReference>
<evidence type="ECO:0000256" key="2">
    <source>
        <dbReference type="ARBA" id="ARBA00022884"/>
    </source>
</evidence>
<dbReference type="InterPro" id="IPR000504">
    <property type="entry name" value="RRM_dom"/>
</dbReference>
<dbReference type="Gene3D" id="3.30.70.330">
    <property type="match status" value="3"/>
</dbReference>
<evidence type="ECO:0000256" key="1">
    <source>
        <dbReference type="ARBA" id="ARBA00022737"/>
    </source>
</evidence>
<sequence length="576" mass="64468">MAQVIPMMDDRNFTASFDDYNESNQGRVRNMPQHPQDYDEYAYQQQQQEEGFGNDFEEAAPNMDADRLSQPLKLFVGQVPKTFEETDLAMLFEPYGRILDMTVIRDRRSGMHRGCAFVTYERGEDAMKVVREMHGKYRFEGAAWPAQVRPAQGEVEGDDDDGEEGEESKLFVGQLPKESDEDFVRELFSPYGEITGVYIIRKKNNDTSKFGCAFVRYTERSMAQAAIDALDGEFQMEGAEKPIRVKFADKHHHNRTHSGTRLPMGMPPAHDMYMGHRGHVVGGGNYYMSPHHPGSMSPVYPPGAVTPEEYSQQTHDGTPPTNINTPGVHPPPLMGMPPPAHAYSQHQHHGHDSPVPPFVPPSHPHHPMHHPAYHQGYMYGPYAQAQPHHHYPMGRGPHRERGRGPSPPVPPRPREGPAGANLFIYHLPIDLTDADLATAFNPFGHVISAKVYVDRYTGESKGFGFVSYDSVMSAELAIEQMNGFQIGNKRLKVQHKRVGHRPAQPTGLLNPEVGAMPIMPQAHGRIHHEYYGQHGHGYGEEEGNQGVSQPPQQIKVSQLMRDAGTLDDNEAGNSDI</sequence>
<comment type="caution">
    <text evidence="6">The sequence shown here is derived from an EMBL/GenBank/DDBJ whole genome shotgun (WGS) entry which is preliminary data.</text>
</comment>
<dbReference type="SMART" id="SM00360">
    <property type="entry name" value="RRM"/>
    <property type="match status" value="3"/>
</dbReference>
<proteinExistence type="predicted"/>
<dbReference type="GO" id="GO:0003729">
    <property type="term" value="F:mRNA binding"/>
    <property type="evidence" value="ECO:0007669"/>
    <property type="project" value="UniProtKB-ARBA"/>
</dbReference>
<dbReference type="InterPro" id="IPR052462">
    <property type="entry name" value="SLIRP/GR-RBP-like"/>
</dbReference>
<dbReference type="Proteomes" id="UP001530400">
    <property type="component" value="Unassembled WGS sequence"/>
</dbReference>
<feature type="region of interest" description="Disordered" evidence="4">
    <location>
        <begin position="304"/>
        <end position="358"/>
    </location>
</feature>
<keyword evidence="7" id="KW-1185">Reference proteome</keyword>
<evidence type="ECO:0000313" key="6">
    <source>
        <dbReference type="EMBL" id="KAL3770476.1"/>
    </source>
</evidence>
<dbReference type="EMBL" id="JALLPJ020001309">
    <property type="protein sequence ID" value="KAL3770476.1"/>
    <property type="molecule type" value="Genomic_DNA"/>
</dbReference>
<evidence type="ECO:0000256" key="3">
    <source>
        <dbReference type="PROSITE-ProRule" id="PRU00176"/>
    </source>
</evidence>
<dbReference type="InterPro" id="IPR012677">
    <property type="entry name" value="Nucleotide-bd_a/b_plait_sf"/>
</dbReference>
<feature type="compositionally biased region" description="Basic residues" evidence="4">
    <location>
        <begin position="387"/>
        <end position="396"/>
    </location>
</feature>
<feature type="compositionally biased region" description="Pro residues" evidence="4">
    <location>
        <begin position="328"/>
        <end position="340"/>
    </location>
</feature>
<accession>A0ABD3N316</accession>
<name>A0ABD3N316_9STRA</name>
<feature type="domain" description="RRM" evidence="5">
    <location>
        <begin position="168"/>
        <end position="250"/>
    </location>
</feature>
<feature type="compositionally biased region" description="Polar residues" evidence="4">
    <location>
        <begin position="309"/>
        <end position="325"/>
    </location>
</feature>